<evidence type="ECO:0000313" key="2">
    <source>
        <dbReference type="Proteomes" id="UP001231649"/>
    </source>
</evidence>
<reference evidence="1" key="1">
    <citation type="submission" date="2023-03" db="EMBL/GenBank/DDBJ databases">
        <title>Chromosome-level genomes of two armyworms, Mythimna separata and Mythimna loreyi, provide insights into the biosynthesis and reception of sex pheromones.</title>
        <authorList>
            <person name="Zhao H."/>
        </authorList>
    </citation>
    <scope>NUCLEOTIDE SEQUENCE</scope>
    <source>
        <strain evidence="1">BeijingLab</strain>
    </source>
</reference>
<dbReference type="EMBL" id="CM056795">
    <property type="protein sequence ID" value="KAJ8720672.1"/>
    <property type="molecule type" value="Genomic_DNA"/>
</dbReference>
<name>A0ACC2QLU6_9NEOP</name>
<organism evidence="1 2">
    <name type="scientific">Mythimna loreyi</name>
    <dbReference type="NCBI Taxonomy" id="667449"/>
    <lineage>
        <taxon>Eukaryota</taxon>
        <taxon>Metazoa</taxon>
        <taxon>Ecdysozoa</taxon>
        <taxon>Arthropoda</taxon>
        <taxon>Hexapoda</taxon>
        <taxon>Insecta</taxon>
        <taxon>Pterygota</taxon>
        <taxon>Neoptera</taxon>
        <taxon>Endopterygota</taxon>
        <taxon>Lepidoptera</taxon>
        <taxon>Glossata</taxon>
        <taxon>Ditrysia</taxon>
        <taxon>Noctuoidea</taxon>
        <taxon>Noctuidae</taxon>
        <taxon>Noctuinae</taxon>
        <taxon>Hadenini</taxon>
        <taxon>Mythimna</taxon>
    </lineage>
</organism>
<accession>A0ACC2QLU6</accession>
<comment type="caution">
    <text evidence="1">The sequence shown here is derived from an EMBL/GenBank/DDBJ whole genome shotgun (WGS) entry which is preliminary data.</text>
</comment>
<protein>
    <submittedName>
        <fullName evidence="1">Uncharacterized protein</fullName>
    </submittedName>
</protein>
<proteinExistence type="predicted"/>
<sequence>MPSSSIGIISCREPDDSPGGTGKTILITLLLAKIRSQNEVALALASSGIAVTLLKGGRTAHSALKLPLNMHINETPVCNVAKNSVTAKTPSMQIDNLGRMHNGPQEVAGGTR</sequence>
<keyword evidence="2" id="KW-1185">Reference proteome</keyword>
<evidence type="ECO:0000313" key="1">
    <source>
        <dbReference type="EMBL" id="KAJ8720672.1"/>
    </source>
</evidence>
<dbReference type="Proteomes" id="UP001231649">
    <property type="component" value="Chromosome 19"/>
</dbReference>
<gene>
    <name evidence="1" type="ORF">PYW08_006137</name>
</gene>